<evidence type="ECO:0000256" key="5">
    <source>
        <dbReference type="HAMAP-Rule" id="MF_00472"/>
    </source>
</evidence>
<evidence type="ECO:0000256" key="1">
    <source>
        <dbReference type="ARBA" id="ARBA00022603"/>
    </source>
</evidence>
<dbReference type="Proteomes" id="UP001296776">
    <property type="component" value="Unassembled WGS sequence"/>
</dbReference>
<dbReference type="SUPFAM" id="SSF53335">
    <property type="entry name" value="S-adenosyl-L-methionine-dependent methyltransferases"/>
    <property type="match status" value="1"/>
</dbReference>
<dbReference type="PANTHER" id="PTHR43464:SF19">
    <property type="entry name" value="UBIQUINONE BIOSYNTHESIS O-METHYLTRANSFERASE, MITOCHONDRIAL"/>
    <property type="match status" value="1"/>
</dbReference>
<feature type="domain" description="Methyltransferase type 11" evidence="6">
    <location>
        <begin position="71"/>
        <end position="166"/>
    </location>
</feature>
<dbReference type="GO" id="GO:0102208">
    <property type="term" value="F:2-polyprenyl-6-hydroxyphenol methylase activity"/>
    <property type="evidence" value="ECO:0007669"/>
    <property type="project" value="UniProtKB-EC"/>
</dbReference>
<keyword evidence="8" id="KW-1185">Reference proteome</keyword>
<proteinExistence type="inferred from homology"/>
<dbReference type="GO" id="GO:0010420">
    <property type="term" value="F:polyprenyldihydroxybenzoate methyltransferase activity"/>
    <property type="evidence" value="ECO:0007669"/>
    <property type="project" value="InterPro"/>
</dbReference>
<keyword evidence="3 5" id="KW-0831">Ubiquinone biosynthesis</keyword>
<accession>A0AAJ0U2W0</accession>
<evidence type="ECO:0000256" key="2">
    <source>
        <dbReference type="ARBA" id="ARBA00022679"/>
    </source>
</evidence>
<comment type="function">
    <text evidence="5">O-methyltransferase that catalyzes the 2 O-methylation steps in the ubiquinone biosynthetic pathway.</text>
</comment>
<dbReference type="AlphaFoldDB" id="A0AAJ0U2W0"/>
<dbReference type="NCBIfam" id="TIGR01983">
    <property type="entry name" value="UbiG"/>
    <property type="match status" value="1"/>
</dbReference>
<reference evidence="7" key="2">
    <citation type="journal article" date="2020" name="Microorganisms">
        <title>Osmotic Adaptation and Compatible Solute Biosynthesis of Phototrophic Bacteria as Revealed from Genome Analyses.</title>
        <authorList>
            <person name="Imhoff J.F."/>
            <person name="Rahn T."/>
            <person name="Kunzel S."/>
            <person name="Keller A."/>
            <person name="Neulinger S.C."/>
        </authorList>
    </citation>
    <scope>NUCLEOTIDE SEQUENCE</scope>
    <source>
        <strain evidence="7">DSM 11080</strain>
    </source>
</reference>
<comment type="catalytic activity">
    <reaction evidence="5">
        <text>a 3-demethylubiquinol + S-adenosyl-L-methionine = a ubiquinol + S-adenosyl-L-homocysteine + H(+)</text>
        <dbReference type="Rhea" id="RHEA:44380"/>
        <dbReference type="Rhea" id="RHEA-COMP:9566"/>
        <dbReference type="Rhea" id="RHEA-COMP:10914"/>
        <dbReference type="ChEBI" id="CHEBI:15378"/>
        <dbReference type="ChEBI" id="CHEBI:17976"/>
        <dbReference type="ChEBI" id="CHEBI:57856"/>
        <dbReference type="ChEBI" id="CHEBI:59789"/>
        <dbReference type="ChEBI" id="CHEBI:84422"/>
        <dbReference type="EC" id="2.1.1.64"/>
    </reaction>
</comment>
<comment type="caution">
    <text evidence="7">The sequence shown here is derived from an EMBL/GenBank/DDBJ whole genome shotgun (WGS) entry which is preliminary data.</text>
</comment>
<keyword evidence="2 5" id="KW-0808">Transferase</keyword>
<dbReference type="RefSeq" id="WP_200345010.1">
    <property type="nucleotide sequence ID" value="NZ_NRSJ01000005.1"/>
</dbReference>
<dbReference type="EC" id="2.1.1.222" evidence="5"/>
<keyword evidence="1 5" id="KW-0489">Methyltransferase</keyword>
<comment type="caution">
    <text evidence="5">Lacks conserved residue(s) required for the propagation of feature annotation.</text>
</comment>
<evidence type="ECO:0000313" key="7">
    <source>
        <dbReference type="EMBL" id="MBK1703840.1"/>
    </source>
</evidence>
<evidence type="ECO:0000313" key="8">
    <source>
        <dbReference type="Proteomes" id="UP001296776"/>
    </source>
</evidence>
<protein>
    <recommendedName>
        <fullName evidence="5">Ubiquinone biosynthesis O-methyltransferase</fullName>
    </recommendedName>
    <alternativeName>
        <fullName evidence="5">2-polyprenyl-6-hydroxyphenol methylase</fullName>
        <ecNumber evidence="5">2.1.1.222</ecNumber>
    </alternativeName>
    <alternativeName>
        <fullName evidence="5">3-demethylubiquinone 3-O-methyltransferase</fullName>
        <ecNumber evidence="5">2.1.1.64</ecNumber>
    </alternativeName>
</protein>
<dbReference type="GO" id="GO:0032259">
    <property type="term" value="P:methylation"/>
    <property type="evidence" value="ECO:0007669"/>
    <property type="project" value="UniProtKB-KW"/>
</dbReference>
<comment type="similarity">
    <text evidence="5">Belongs to the methyltransferase superfamily. UbiG/COQ3 family.</text>
</comment>
<feature type="binding site" evidence="5">
    <location>
        <position position="43"/>
    </location>
    <ligand>
        <name>S-adenosyl-L-methionine</name>
        <dbReference type="ChEBI" id="CHEBI:59789"/>
    </ligand>
</feature>
<evidence type="ECO:0000256" key="3">
    <source>
        <dbReference type="ARBA" id="ARBA00022688"/>
    </source>
</evidence>
<dbReference type="InterPro" id="IPR029063">
    <property type="entry name" value="SAM-dependent_MTases_sf"/>
</dbReference>
<dbReference type="InterPro" id="IPR010233">
    <property type="entry name" value="UbiG_MeTrfase"/>
</dbReference>
<dbReference type="InterPro" id="IPR013216">
    <property type="entry name" value="Methyltransf_11"/>
</dbReference>
<evidence type="ECO:0000256" key="4">
    <source>
        <dbReference type="ARBA" id="ARBA00022691"/>
    </source>
</evidence>
<organism evidence="7 8">
    <name type="scientific">Halochromatium glycolicum</name>
    <dbReference type="NCBI Taxonomy" id="85075"/>
    <lineage>
        <taxon>Bacteria</taxon>
        <taxon>Pseudomonadati</taxon>
        <taxon>Pseudomonadota</taxon>
        <taxon>Gammaproteobacteria</taxon>
        <taxon>Chromatiales</taxon>
        <taxon>Chromatiaceae</taxon>
        <taxon>Halochromatium</taxon>
    </lineage>
</organism>
<dbReference type="EC" id="2.1.1.64" evidence="5"/>
<dbReference type="EMBL" id="NRSJ01000005">
    <property type="protein sequence ID" value="MBK1703840.1"/>
    <property type="molecule type" value="Genomic_DNA"/>
</dbReference>
<gene>
    <name evidence="5" type="primary">ubiG</name>
    <name evidence="7" type="ORF">CKO40_04600</name>
</gene>
<sequence>MTAIHLSAPDIDPDEVAYFEKLAHRWWDDQGPFWPLHKLNRFRVDYIRAQLCRVFARDARAERPLEGLEILDIGCGGGILSESMARLGARVTGTEITEKNIRVSQIHAGWSGLDVTYRLVTAHDLAREGKTFDAVLNMEVVEHVDHLPDFLADCARLVRPGGVMVVATINRTPLAWVTAIFGAERILGWLPKGTHHYRKLVKPDELTDGLGAEMVPVDRTGVRVNPFNRVFKFSSSMAVNYMMVFRRANGSVTADQASSTPAEASV</sequence>
<dbReference type="HAMAP" id="MF_00472">
    <property type="entry name" value="UbiG"/>
    <property type="match status" value="1"/>
</dbReference>
<feature type="binding site" evidence="5">
    <location>
        <position position="74"/>
    </location>
    <ligand>
        <name>S-adenosyl-L-methionine</name>
        <dbReference type="ChEBI" id="CHEBI:59789"/>
    </ligand>
</feature>
<dbReference type="Pfam" id="PF08241">
    <property type="entry name" value="Methyltransf_11"/>
    <property type="match status" value="1"/>
</dbReference>
<reference evidence="7" key="1">
    <citation type="submission" date="2017-08" db="EMBL/GenBank/DDBJ databases">
        <authorList>
            <person name="Imhoff J.F."/>
            <person name="Rahn T."/>
            <person name="Kuenzel S."/>
            <person name="Neulinger S.C."/>
        </authorList>
    </citation>
    <scope>NUCLEOTIDE SEQUENCE</scope>
    <source>
        <strain evidence="7">DSM 11080</strain>
    </source>
</reference>
<dbReference type="Gene3D" id="3.40.50.150">
    <property type="entry name" value="Vaccinia Virus protein VP39"/>
    <property type="match status" value="1"/>
</dbReference>
<name>A0AAJ0U2W0_9GAMM</name>
<evidence type="ECO:0000259" key="6">
    <source>
        <dbReference type="Pfam" id="PF08241"/>
    </source>
</evidence>
<comment type="catalytic activity">
    <reaction evidence="5">
        <text>a 3-(all-trans-polyprenyl)benzene-1,2-diol + S-adenosyl-L-methionine = a 2-methoxy-6-(all-trans-polyprenyl)phenol + S-adenosyl-L-homocysteine + H(+)</text>
        <dbReference type="Rhea" id="RHEA:31411"/>
        <dbReference type="Rhea" id="RHEA-COMP:9550"/>
        <dbReference type="Rhea" id="RHEA-COMP:9551"/>
        <dbReference type="ChEBI" id="CHEBI:15378"/>
        <dbReference type="ChEBI" id="CHEBI:57856"/>
        <dbReference type="ChEBI" id="CHEBI:59789"/>
        <dbReference type="ChEBI" id="CHEBI:62729"/>
        <dbReference type="ChEBI" id="CHEBI:62731"/>
        <dbReference type="EC" id="2.1.1.222"/>
    </reaction>
</comment>
<dbReference type="CDD" id="cd02440">
    <property type="entry name" value="AdoMet_MTases"/>
    <property type="match status" value="1"/>
</dbReference>
<dbReference type="GO" id="GO:0061542">
    <property type="term" value="F:3-demethylubiquinol 3-O-methyltransferase activity"/>
    <property type="evidence" value="ECO:0007669"/>
    <property type="project" value="UniProtKB-UniRule"/>
</dbReference>
<keyword evidence="4 5" id="KW-0949">S-adenosyl-L-methionine</keyword>
<feature type="binding site" evidence="5">
    <location>
        <position position="138"/>
    </location>
    <ligand>
        <name>S-adenosyl-L-methionine</name>
        <dbReference type="ChEBI" id="CHEBI:59789"/>
    </ligand>
</feature>
<dbReference type="PANTHER" id="PTHR43464">
    <property type="entry name" value="METHYLTRANSFERASE"/>
    <property type="match status" value="1"/>
</dbReference>
<comment type="pathway">
    <text evidence="5">Cofactor biosynthesis; ubiquinone biosynthesis.</text>
</comment>